<reference evidence="2 3" key="3">
    <citation type="journal article" date="2008" name="BMC Genomics">
        <title>The genome of the versatile nitrogen fixer Azorhizobium caulinodans ORS571.</title>
        <authorList>
            <person name="Lee KB."/>
            <person name="Backer P.D."/>
            <person name="Aono T."/>
            <person name="Liu CT."/>
            <person name="Suzuki S."/>
            <person name="Suzuki T."/>
            <person name="Kaneko T."/>
            <person name="Yamada M."/>
            <person name="Tabata S."/>
            <person name="Kupfer D.M."/>
            <person name="Najar F.Z."/>
            <person name="Wiley G.B."/>
            <person name="Roe B."/>
            <person name="Binnewies T.T."/>
            <person name="Ussery D.W."/>
            <person name="D'Haeze W."/>
            <person name="Herder J.D."/>
            <person name="Gevers D."/>
            <person name="Vereecke D."/>
            <person name="Holsters M."/>
            <person name="Oyaizu H."/>
        </authorList>
    </citation>
    <scope>NUCLEOTIDE SEQUENCE [LARGE SCALE GENOMIC DNA]</scope>
    <source>
        <strain evidence="3">ATCC 43989 / DSM 5975 / JCM 20966 / LMG 6465 / NBRC 14845 / NCIMB 13405 / ORS 571</strain>
    </source>
</reference>
<sequence>MDRAQKIITQFGPNGRRSMLDAQELCARLDAARQTLPHPFEAERVRIVASVADAISRHKGELSPAIRYLGFWTRAAALKLLERSFAATIPPHTLRRPRGMTFHLPPRNVETIFLYSWILSFLAGNANIVRLPQEVSGTVGWVLDLFLAALDASSERSQLFVHYPLDTDLSGLISAHSDARMVWGGDAKVGAFERLPLRNGGKSLWFGDRSSLCLLDGAAVGALGPAEREALAQKFFNDVFVFDQMACSSPQALYVVGTPTAHLEGVRNLLAAIGHVATAKGAIGAAGHQIAKMTAAFSAAASGDVIDLSWRGTELTTVVSGVAERVDRRIGGGFLSVVFLPDLAALNGVLRERDQTITHFGFSEDAIRLAAARNLGPGVSRWTPVGSALDFDSVWDGYDILSELTRACRVG</sequence>
<dbReference type="eggNOG" id="COG1012">
    <property type="taxonomic scope" value="Bacteria"/>
</dbReference>
<dbReference type="GO" id="GO:0008218">
    <property type="term" value="P:bioluminescence"/>
    <property type="evidence" value="ECO:0007669"/>
    <property type="project" value="InterPro"/>
</dbReference>
<dbReference type="AlphaFoldDB" id="A8I704"/>
<protein>
    <submittedName>
        <fullName evidence="2">Putative acyl-CoA reductase</fullName>
    </submittedName>
</protein>
<keyword evidence="3" id="KW-1185">Reference proteome</keyword>
<dbReference type="STRING" id="438753.AZC_2064"/>
<evidence type="ECO:0000313" key="3">
    <source>
        <dbReference type="Proteomes" id="UP000000270"/>
    </source>
</evidence>
<dbReference type="Pfam" id="PF05893">
    <property type="entry name" value="LuxC"/>
    <property type="match status" value="1"/>
</dbReference>
<keyword evidence="1" id="KW-0521">NADP</keyword>
<gene>
    <name evidence="2" type="primary">luxC</name>
    <name evidence="2" type="ordered locus">AZC_2064</name>
</gene>
<reference evidence="2 3" key="5">
    <citation type="journal article" date="2010" name="Appl. Environ. Microbiol.">
        <title>phrR-like gene praR of Azorhizobium caulinodans ORS571 is essential for symbiosis with Sesbania rostrata and is involved in expression of reb genes.</title>
        <authorList>
            <person name="Akiba N."/>
            <person name="Aono T."/>
            <person name="Toyazaki H."/>
            <person name="Sato S."/>
            <person name="Oyaizu H."/>
        </authorList>
    </citation>
    <scope>NUCLEOTIDE SEQUENCE [LARGE SCALE GENOMIC DNA]</scope>
    <source>
        <strain evidence="3">ATCC 43989 / DSM 5975 / JCM 20966 / LMG 6465 / NBRC 14845 / NCIMB 13405 / ORS 571</strain>
    </source>
</reference>
<reference evidence="2 3" key="4">
    <citation type="journal article" date="2009" name="Appl. Environ. Microbiol.">
        <title>Comparative genome-wide transcriptional profiling of Azorhizobium caulinodans ORS571 grown under free-living and symbiotic conditions.</title>
        <authorList>
            <person name="Tsukada S."/>
            <person name="Aono T."/>
            <person name="Akiba N."/>
            <person name="Lee KB."/>
            <person name="Liu CT."/>
            <person name="Toyazaki H."/>
            <person name="Oyaizu H."/>
        </authorList>
    </citation>
    <scope>NUCLEOTIDE SEQUENCE [LARGE SCALE GENOMIC DNA]</scope>
    <source>
        <strain evidence="3">ATCC 43989 / DSM 5975 / JCM 20966 / LMG 6465 / NBRC 14845 / NCIMB 13405 / ORS 571</strain>
    </source>
</reference>
<evidence type="ECO:0000256" key="1">
    <source>
        <dbReference type="ARBA" id="ARBA00022857"/>
    </source>
</evidence>
<evidence type="ECO:0000313" key="2">
    <source>
        <dbReference type="EMBL" id="BAF88062.1"/>
    </source>
</evidence>
<dbReference type="RefSeq" id="WP_012170591.1">
    <property type="nucleotide sequence ID" value="NC_009937.1"/>
</dbReference>
<proteinExistence type="predicted"/>
<dbReference type="Proteomes" id="UP000000270">
    <property type="component" value="Chromosome"/>
</dbReference>
<accession>A8I704</accession>
<dbReference type="GO" id="GO:0003995">
    <property type="term" value="F:acyl-CoA dehydrogenase activity"/>
    <property type="evidence" value="ECO:0007669"/>
    <property type="project" value="InterPro"/>
</dbReference>
<dbReference type="InterPro" id="IPR008670">
    <property type="entry name" value="CoA_reduct_LuxC"/>
</dbReference>
<dbReference type="HOGENOM" id="CLU_668632_0_0_5"/>
<dbReference type="SUPFAM" id="SSF53720">
    <property type="entry name" value="ALDH-like"/>
    <property type="match status" value="1"/>
</dbReference>
<reference evidence="2 3" key="6">
    <citation type="journal article" date="2011" name="Appl. Environ. Microbiol.">
        <title>Involvement of the azorhizobial chromosome partition gene (parA) in the onset of bacteroid differentiation during Sesbania rostrata stem nodule development.</title>
        <authorList>
            <person name="Liu CT."/>
            <person name="Lee KB."/>
            <person name="Wang YS."/>
            <person name="Peng MH."/>
            <person name="Lee KT."/>
            <person name="Suzuki S."/>
            <person name="Suzuki T."/>
            <person name="Oyaizu H."/>
        </authorList>
    </citation>
    <scope>NUCLEOTIDE SEQUENCE [LARGE SCALE GENOMIC DNA]</scope>
    <source>
        <strain evidence="3">ATCC 43989 / DSM 5975 / JCM 20966 / LMG 6465 / NBRC 14845 / NCIMB 13405 / ORS 571</strain>
    </source>
</reference>
<name>A8I704_AZOC5</name>
<dbReference type="KEGG" id="azc:AZC_2064"/>
<organism evidence="2 3">
    <name type="scientific">Azorhizobium caulinodans (strain ATCC 43989 / DSM 5975 / JCM 20966 / LMG 6465 / NBRC 14845 / NCIMB 13405 / ORS 571)</name>
    <dbReference type="NCBI Taxonomy" id="438753"/>
    <lineage>
        <taxon>Bacteria</taxon>
        <taxon>Pseudomonadati</taxon>
        <taxon>Pseudomonadota</taxon>
        <taxon>Alphaproteobacteria</taxon>
        <taxon>Hyphomicrobiales</taxon>
        <taxon>Xanthobacteraceae</taxon>
        <taxon>Azorhizobium</taxon>
    </lineage>
</organism>
<dbReference type="InterPro" id="IPR016161">
    <property type="entry name" value="Ald_DH/histidinol_DH"/>
</dbReference>
<reference evidence="2 3" key="1">
    <citation type="journal article" date="2007" name="Appl. Environ. Microbiol.">
        <title>Rhizobial factors required for stem nodule maturation and maintenance in Sesbania rostrata-Azorhizobium caulinodans ORS571 symbiosis.</title>
        <authorList>
            <person name="Suzuki S."/>
            <person name="Aono T."/>
            <person name="Lee KB."/>
            <person name="Suzuki T."/>
            <person name="Liu CT."/>
            <person name="Miwa H."/>
            <person name="Wakao S."/>
            <person name="Iki T."/>
            <person name="Oyaizu H."/>
        </authorList>
    </citation>
    <scope>NUCLEOTIDE SEQUENCE [LARGE SCALE GENOMIC DNA]</scope>
    <source>
        <strain evidence="3">ATCC 43989 / DSM 5975 / JCM 20966 / LMG 6465 / NBRC 14845 / NCIMB 13405 / ORS 571</strain>
    </source>
</reference>
<dbReference type="EMBL" id="AP009384">
    <property type="protein sequence ID" value="BAF88062.1"/>
    <property type="molecule type" value="Genomic_DNA"/>
</dbReference>
<reference evidence="3" key="2">
    <citation type="submission" date="2007-04" db="EMBL/GenBank/DDBJ databases">
        <title>Complete genome sequence of the nitrogen-fixing bacterium Azorhizobium caulinodans ORS571.</title>
        <authorList>
            <person name="Lee K.B."/>
            <person name="Backer P.D."/>
            <person name="Aono T."/>
            <person name="Liu C.T."/>
            <person name="Suzuki S."/>
            <person name="Suzuki T."/>
            <person name="Kaneko T."/>
            <person name="Yamada M."/>
            <person name="Tabata S."/>
            <person name="Kupfer D.M."/>
            <person name="Najar F.Z."/>
            <person name="Wiley G.B."/>
            <person name="Roe B."/>
            <person name="Binnewies T."/>
            <person name="Ussery D."/>
            <person name="Vereecke D."/>
            <person name="Gevers D."/>
            <person name="Holsters M."/>
            <person name="Oyaizu H."/>
        </authorList>
    </citation>
    <scope>NUCLEOTIDE SEQUENCE [LARGE SCALE GENOMIC DNA]</scope>
    <source>
        <strain evidence="3">ATCC 43989 / DSM 5975 / JCM 20966 / LMG 6465 / NBRC 14845 / NCIMB 13405 / ORS 571</strain>
    </source>
</reference>